<organism evidence="3 4">
    <name type="scientific">Neolewinella aquimaris</name>
    <dbReference type="NCBI Taxonomy" id="1835722"/>
    <lineage>
        <taxon>Bacteria</taxon>
        <taxon>Pseudomonadati</taxon>
        <taxon>Bacteroidota</taxon>
        <taxon>Saprospiria</taxon>
        <taxon>Saprospirales</taxon>
        <taxon>Lewinellaceae</taxon>
        <taxon>Neolewinella</taxon>
    </lineage>
</organism>
<protein>
    <submittedName>
        <fullName evidence="3">Uncharacterized protein</fullName>
    </submittedName>
</protein>
<dbReference type="AlphaFoldDB" id="A0A840EGL9"/>
<accession>A0A840EGL9</accession>
<proteinExistence type="predicted"/>
<gene>
    <name evidence="3" type="ORF">GGR28_003600</name>
</gene>
<evidence type="ECO:0000313" key="3">
    <source>
        <dbReference type="EMBL" id="MBB4080959.1"/>
    </source>
</evidence>
<keyword evidence="4" id="KW-1185">Reference proteome</keyword>
<dbReference type="Proteomes" id="UP000576209">
    <property type="component" value="Unassembled WGS sequence"/>
</dbReference>
<dbReference type="EMBL" id="JACIFF010000011">
    <property type="protein sequence ID" value="MBB4080959.1"/>
    <property type="molecule type" value="Genomic_DNA"/>
</dbReference>
<dbReference type="InterPro" id="IPR026444">
    <property type="entry name" value="Secre_tail"/>
</dbReference>
<feature type="compositionally biased region" description="Acidic residues" evidence="1">
    <location>
        <begin position="132"/>
        <end position="144"/>
    </location>
</feature>
<reference evidence="3 4" key="1">
    <citation type="submission" date="2020-08" db="EMBL/GenBank/DDBJ databases">
        <title>Genomic Encyclopedia of Type Strains, Phase IV (KMG-IV): sequencing the most valuable type-strain genomes for metagenomic binning, comparative biology and taxonomic classification.</title>
        <authorList>
            <person name="Goeker M."/>
        </authorList>
    </citation>
    <scope>NUCLEOTIDE SEQUENCE [LARGE SCALE GENOMIC DNA]</scope>
    <source>
        <strain evidence="3 4">DSM 105137</strain>
    </source>
</reference>
<sequence length="620" mass="66092">MRSLIALPLLCLSVLAGAQTITFTSDCFTGAFSLDKTVNGRNQYIDDDGDSNTDPSLRIAYNPAATRWEVQVVNDPTTVFYATETNTFAPNPPDSAVTEWTGTNGCPGTAQVGGSGTQAVDGSEDLCQNEGGDSDDDGICDDNDQCPGGDDKDDPDGDGIPTDCDANPVDFDGLEVVSECFGSASPVKFLPVGKDTSGRNIYLNAPLKLMVAYNDSSTRWELRDSQVLTPQVYYSNTLSTRPNPPASTLEEWAAGVCGNTSVFSGTGTQTVVPTIECPPSPVELFVADNCLAAMPDLTVDIGTNLVNANITQSLPADTLLPPTAPFDITFRAEDSGGNFVECAVPLAIRDTLPPTVTVPFDTITVFLDELGTTMLTADAVNADLRDNCSEENLSVRFARLSDTSAADRIEASCDDLAAPMIPSVAIVTDSSGNTGRDTFILAVVDARPPVLVCNRDSLYLDSTGTGQYAIGDLVDIVSDNCPPARELGNPFVLFTREHTGLVTSLQVRTDSSGNSASCTVELLVIDTFSTTALDFWQADVDQQLEIYPNPTDGQFFVDHPTHALLELYDALGRRVWSGKPSLTATATLTTTEVKVDSAPGIYLLTAVTPDRGWRKWVTIK</sequence>
<feature type="region of interest" description="Disordered" evidence="1">
    <location>
        <begin position="101"/>
        <end position="166"/>
    </location>
</feature>
<name>A0A840EGL9_9BACT</name>
<comment type="caution">
    <text evidence="3">The sequence shown here is derived from an EMBL/GenBank/DDBJ whole genome shotgun (WGS) entry which is preliminary data.</text>
</comment>
<keyword evidence="2" id="KW-0732">Signal</keyword>
<feature type="chain" id="PRO_5032578795" evidence="2">
    <location>
        <begin position="19"/>
        <end position="620"/>
    </location>
</feature>
<evidence type="ECO:0000256" key="1">
    <source>
        <dbReference type="SAM" id="MobiDB-lite"/>
    </source>
</evidence>
<feature type="signal peptide" evidence="2">
    <location>
        <begin position="1"/>
        <end position="18"/>
    </location>
</feature>
<evidence type="ECO:0000256" key="2">
    <source>
        <dbReference type="SAM" id="SignalP"/>
    </source>
</evidence>
<dbReference type="NCBIfam" id="TIGR04183">
    <property type="entry name" value="Por_Secre_tail"/>
    <property type="match status" value="1"/>
</dbReference>
<dbReference type="RefSeq" id="WP_183497187.1">
    <property type="nucleotide sequence ID" value="NZ_JACIFF010000011.1"/>
</dbReference>
<evidence type="ECO:0000313" key="4">
    <source>
        <dbReference type="Proteomes" id="UP000576209"/>
    </source>
</evidence>